<keyword evidence="2" id="KW-1185">Reference proteome</keyword>
<dbReference type="Proteomes" id="UP000823775">
    <property type="component" value="Unassembled WGS sequence"/>
</dbReference>
<evidence type="ECO:0000313" key="2">
    <source>
        <dbReference type="Proteomes" id="UP000823775"/>
    </source>
</evidence>
<name>A0ABS8WWS5_DATST</name>
<dbReference type="EMBL" id="JACEIK010012018">
    <property type="protein sequence ID" value="MCE3216006.1"/>
    <property type="molecule type" value="Genomic_DNA"/>
</dbReference>
<evidence type="ECO:0000313" key="1">
    <source>
        <dbReference type="EMBL" id="MCE3216006.1"/>
    </source>
</evidence>
<organism evidence="1 2">
    <name type="scientific">Datura stramonium</name>
    <name type="common">Jimsonweed</name>
    <name type="synonym">Common thornapple</name>
    <dbReference type="NCBI Taxonomy" id="4076"/>
    <lineage>
        <taxon>Eukaryota</taxon>
        <taxon>Viridiplantae</taxon>
        <taxon>Streptophyta</taxon>
        <taxon>Embryophyta</taxon>
        <taxon>Tracheophyta</taxon>
        <taxon>Spermatophyta</taxon>
        <taxon>Magnoliopsida</taxon>
        <taxon>eudicotyledons</taxon>
        <taxon>Gunneridae</taxon>
        <taxon>Pentapetalae</taxon>
        <taxon>asterids</taxon>
        <taxon>lamiids</taxon>
        <taxon>Solanales</taxon>
        <taxon>Solanaceae</taxon>
        <taxon>Solanoideae</taxon>
        <taxon>Datureae</taxon>
        <taxon>Datura</taxon>
    </lineage>
</organism>
<proteinExistence type="predicted"/>
<gene>
    <name evidence="1" type="ORF">HAX54_004372</name>
</gene>
<reference evidence="1 2" key="1">
    <citation type="journal article" date="2021" name="BMC Genomics">
        <title>Datura genome reveals duplications of psychoactive alkaloid biosynthetic genes and high mutation rate following tissue culture.</title>
        <authorList>
            <person name="Rajewski A."/>
            <person name="Carter-House D."/>
            <person name="Stajich J."/>
            <person name="Litt A."/>
        </authorList>
    </citation>
    <scope>NUCLEOTIDE SEQUENCE [LARGE SCALE GENOMIC DNA]</scope>
    <source>
        <strain evidence="1">AR-01</strain>
    </source>
</reference>
<sequence length="131" mass="15180">MFESTDICAEPIKKLKDHMNEEYIRSVTDLMVIKGRPKLTKSGILLSRIIGMVDLMNLILMGKPIFGGVPKAISFISFGVPVKNDKEKRYFDSYKFASTGHEKFQEVVYKMTFTNMEEFKYNFKDARLFCL</sequence>
<comment type="caution">
    <text evidence="1">The sequence shown here is derived from an EMBL/GenBank/DDBJ whole genome shotgun (WGS) entry which is preliminary data.</text>
</comment>
<protein>
    <submittedName>
        <fullName evidence="1">Uncharacterized protein</fullName>
    </submittedName>
</protein>
<accession>A0ABS8WWS5</accession>